<dbReference type="SUPFAM" id="SSF55781">
    <property type="entry name" value="GAF domain-like"/>
    <property type="match status" value="1"/>
</dbReference>
<dbReference type="SMART" id="SM00091">
    <property type="entry name" value="PAS"/>
    <property type="match status" value="2"/>
</dbReference>
<dbReference type="SUPFAM" id="SSF88659">
    <property type="entry name" value="Sigma3 and sigma4 domains of RNA polymerase sigma factors"/>
    <property type="match status" value="1"/>
</dbReference>
<dbReference type="InterPro" id="IPR000014">
    <property type="entry name" value="PAS"/>
</dbReference>
<dbReference type="Pfam" id="PF15915">
    <property type="entry name" value="BAT"/>
    <property type="match status" value="1"/>
</dbReference>
<evidence type="ECO:0000313" key="5">
    <source>
        <dbReference type="Proteomes" id="UP001596406"/>
    </source>
</evidence>
<dbReference type="InterPro" id="IPR013656">
    <property type="entry name" value="PAS_4"/>
</dbReference>
<sequence length="641" mass="70198">MDEVPLFRDLLARCTDGVFVVDDGGTVVLADEAGAAVVGETPDVVLGGSLAALAGDRCGERVLAAIDDALTTGERSDVVLPLDGETTGTVSFRAVDHGDDRLVTGVVRRGGWSRRESPGSRERYRRLFDAAPDPIVVADATTGELLDVNAAATTLVGVPRDELVGRQQASLHPSDERAYCTDVFGDSPEGAVERREVHVVRDDGRRIAVEATVATVELEGRAVTQTIFRDVGDRQRRERELALDRNELARLNRVNRIIRRINRALVDAENRSEVERAVCEGVVEEAPYVFAWVGSVNRAQQAVVPETWAGDPEGYLDDIAIPLGEEPRGPTALAVETHEVRAIQDLAVDESYGPWRDQALARGYRSSAAIPVVFEDRLFGVLNLYADEADAFDTKEREVLADLGRAIGHALNALERRDALMSDSVLEVELRAETTSGGLLAAAADEGVVHFDRIIPSGEDRYLQYVTVTGLSADRFEELVDRYPGYADVRKIREDEGTGEAVFELQATDPPASSLVASYGGRVTDVVADDEALTLTVELPTQTDVRQFVEALSEPFPDVALVSQRTVPRRNRTPDGIRVSLEDELTDRQRTTLETAYYAGYFEWPRDSTAEDVAERLDVSSPTVHKHLRAAEQKILQMLLD</sequence>
<evidence type="ECO:0000256" key="2">
    <source>
        <dbReference type="ARBA" id="ARBA00023163"/>
    </source>
</evidence>
<dbReference type="PROSITE" id="PS50112">
    <property type="entry name" value="PAS"/>
    <property type="match status" value="2"/>
</dbReference>
<feature type="domain" description="PAS" evidence="3">
    <location>
        <begin position="3"/>
        <end position="73"/>
    </location>
</feature>
<dbReference type="Pfam" id="PF04967">
    <property type="entry name" value="HTH_10"/>
    <property type="match status" value="1"/>
</dbReference>
<dbReference type="NCBIfam" id="TIGR00229">
    <property type="entry name" value="sensory_box"/>
    <property type="match status" value="1"/>
</dbReference>
<dbReference type="Gene3D" id="3.30.450.20">
    <property type="entry name" value="PAS domain"/>
    <property type="match status" value="2"/>
</dbReference>
<dbReference type="Pfam" id="PF08448">
    <property type="entry name" value="PAS_4"/>
    <property type="match status" value="1"/>
</dbReference>
<dbReference type="Pfam" id="PF13185">
    <property type="entry name" value="GAF_2"/>
    <property type="match status" value="1"/>
</dbReference>
<evidence type="ECO:0000313" key="4">
    <source>
        <dbReference type="EMBL" id="MFC6835481.1"/>
    </source>
</evidence>
<dbReference type="PANTHER" id="PTHR34236">
    <property type="entry name" value="DIMETHYL SULFOXIDE REDUCTASE TRANSCRIPTIONAL ACTIVATOR"/>
    <property type="match status" value="1"/>
</dbReference>
<evidence type="ECO:0000259" key="3">
    <source>
        <dbReference type="PROSITE" id="PS50112"/>
    </source>
</evidence>
<dbReference type="Proteomes" id="UP001596406">
    <property type="component" value="Unassembled WGS sequence"/>
</dbReference>
<accession>A0ABD5U860</accession>
<keyword evidence="5" id="KW-1185">Reference proteome</keyword>
<protein>
    <submittedName>
        <fullName evidence="4">Bacterio-opsin activator domain-containing protein</fullName>
    </submittedName>
</protein>
<proteinExistence type="predicted"/>
<dbReference type="Gene3D" id="3.30.450.40">
    <property type="match status" value="1"/>
</dbReference>
<keyword evidence="2" id="KW-0804">Transcription</keyword>
<dbReference type="Pfam" id="PF13426">
    <property type="entry name" value="PAS_9"/>
    <property type="match status" value="1"/>
</dbReference>
<dbReference type="CDD" id="cd00130">
    <property type="entry name" value="PAS"/>
    <property type="match status" value="2"/>
</dbReference>
<dbReference type="InterPro" id="IPR007050">
    <property type="entry name" value="HTH_bacterioopsin"/>
</dbReference>
<name>A0ABD5U860_9EURY</name>
<organism evidence="4 5">
    <name type="scientific">Halomarina ordinaria</name>
    <dbReference type="NCBI Taxonomy" id="3033939"/>
    <lineage>
        <taxon>Archaea</taxon>
        <taxon>Methanobacteriati</taxon>
        <taxon>Methanobacteriota</taxon>
        <taxon>Stenosarchaea group</taxon>
        <taxon>Halobacteria</taxon>
        <taxon>Halobacteriales</taxon>
        <taxon>Natronomonadaceae</taxon>
        <taxon>Halomarina</taxon>
    </lineage>
</organism>
<gene>
    <name evidence="4" type="ORF">ACFQHK_03045</name>
</gene>
<dbReference type="InterPro" id="IPR031803">
    <property type="entry name" value="BAT_GAF/HTH-assoc"/>
</dbReference>
<dbReference type="RefSeq" id="WP_304447181.1">
    <property type="nucleotide sequence ID" value="NZ_JARRAH010000001.1"/>
</dbReference>
<dbReference type="InterPro" id="IPR003018">
    <property type="entry name" value="GAF"/>
</dbReference>
<dbReference type="InterPro" id="IPR035965">
    <property type="entry name" value="PAS-like_dom_sf"/>
</dbReference>
<dbReference type="InterPro" id="IPR013324">
    <property type="entry name" value="RNA_pol_sigma_r3/r4-like"/>
</dbReference>
<dbReference type="InterPro" id="IPR036388">
    <property type="entry name" value="WH-like_DNA-bd_sf"/>
</dbReference>
<dbReference type="InterPro" id="IPR029016">
    <property type="entry name" value="GAF-like_dom_sf"/>
</dbReference>
<dbReference type="Gene3D" id="1.10.10.10">
    <property type="entry name" value="Winged helix-like DNA-binding domain superfamily/Winged helix DNA-binding domain"/>
    <property type="match status" value="1"/>
</dbReference>
<dbReference type="PANTHER" id="PTHR34236:SF1">
    <property type="entry name" value="DIMETHYL SULFOXIDE REDUCTASE TRANSCRIPTIONAL ACTIVATOR"/>
    <property type="match status" value="1"/>
</dbReference>
<feature type="domain" description="PAS" evidence="3">
    <location>
        <begin position="120"/>
        <end position="175"/>
    </location>
</feature>
<dbReference type="EMBL" id="JBHSXM010000001">
    <property type="protein sequence ID" value="MFC6835481.1"/>
    <property type="molecule type" value="Genomic_DNA"/>
</dbReference>
<reference evidence="4 5" key="1">
    <citation type="journal article" date="2019" name="Int. J. Syst. Evol. Microbiol.">
        <title>The Global Catalogue of Microorganisms (GCM) 10K type strain sequencing project: providing services to taxonomists for standard genome sequencing and annotation.</title>
        <authorList>
            <consortium name="The Broad Institute Genomics Platform"/>
            <consortium name="The Broad Institute Genome Sequencing Center for Infectious Disease"/>
            <person name="Wu L."/>
            <person name="Ma J."/>
        </authorList>
    </citation>
    <scope>NUCLEOTIDE SEQUENCE [LARGE SCALE GENOMIC DNA]</scope>
    <source>
        <strain evidence="4 5">PSRA2</strain>
    </source>
</reference>
<keyword evidence="1" id="KW-0805">Transcription regulation</keyword>
<comment type="caution">
    <text evidence="4">The sequence shown here is derived from an EMBL/GenBank/DDBJ whole genome shotgun (WGS) entry which is preliminary data.</text>
</comment>
<evidence type="ECO:0000256" key="1">
    <source>
        <dbReference type="ARBA" id="ARBA00023015"/>
    </source>
</evidence>
<dbReference type="AlphaFoldDB" id="A0ABD5U860"/>
<dbReference type="SUPFAM" id="SSF55785">
    <property type="entry name" value="PYP-like sensor domain (PAS domain)"/>
    <property type="match status" value="2"/>
</dbReference>